<comment type="caution">
    <text evidence="2">Lacks conserved residue(s) required for the propagation of feature annotation.</text>
</comment>
<evidence type="ECO:0000256" key="2">
    <source>
        <dbReference type="PROSITE-ProRule" id="PRU00169"/>
    </source>
</evidence>
<evidence type="ECO:0000313" key="4">
    <source>
        <dbReference type="EMBL" id="CAG8515895.1"/>
    </source>
</evidence>
<gene>
    <name evidence="4" type="ORF">GMARGA_LOCUS2914</name>
</gene>
<sequence>MCTNENTLKRVRDYGLHKIGNESQDIYEYVTGRDIKRNCTSGKNFNGKCILCVDDDSISLENTLQQVSKLGYSTISSTNGQEAIKLIDSEFNLLNNTSSSSSNSDISQINSCRISLILLECNLVSSVRFLFIIVEMKYLPIRAMKPPVSNIPIIILTNSLTEEIQNICIELGINDCLTKPLKTDELEKILIKWISKN</sequence>
<proteinExistence type="predicted"/>
<dbReference type="InterPro" id="IPR050956">
    <property type="entry name" value="2C_system_His_kinase"/>
</dbReference>
<dbReference type="Proteomes" id="UP000789901">
    <property type="component" value="Unassembled WGS sequence"/>
</dbReference>
<dbReference type="InterPro" id="IPR001789">
    <property type="entry name" value="Sig_transdc_resp-reg_receiver"/>
</dbReference>
<keyword evidence="5" id="KW-1185">Reference proteome</keyword>
<dbReference type="CDD" id="cd17546">
    <property type="entry name" value="REC_hyHK_CKI1_RcsC-like"/>
    <property type="match status" value="1"/>
</dbReference>
<keyword evidence="1" id="KW-0597">Phosphoprotein</keyword>
<dbReference type="SUPFAM" id="SSF52172">
    <property type="entry name" value="CheY-like"/>
    <property type="match status" value="1"/>
</dbReference>
<feature type="domain" description="Response regulatory" evidence="3">
    <location>
        <begin position="49"/>
        <end position="194"/>
    </location>
</feature>
<dbReference type="Gene3D" id="3.40.50.2300">
    <property type="match status" value="1"/>
</dbReference>
<reference evidence="4 5" key="1">
    <citation type="submission" date="2021-06" db="EMBL/GenBank/DDBJ databases">
        <authorList>
            <person name="Kallberg Y."/>
            <person name="Tangrot J."/>
            <person name="Rosling A."/>
        </authorList>
    </citation>
    <scope>NUCLEOTIDE SEQUENCE [LARGE SCALE GENOMIC DNA]</scope>
    <source>
        <strain evidence="4 5">120-4 pot B 10/14</strain>
    </source>
</reference>
<dbReference type="InterPro" id="IPR011006">
    <property type="entry name" value="CheY-like_superfamily"/>
</dbReference>
<dbReference type="SMART" id="SM00448">
    <property type="entry name" value="REC"/>
    <property type="match status" value="1"/>
</dbReference>
<evidence type="ECO:0000256" key="1">
    <source>
        <dbReference type="ARBA" id="ARBA00022553"/>
    </source>
</evidence>
<evidence type="ECO:0000259" key="3">
    <source>
        <dbReference type="PROSITE" id="PS50110"/>
    </source>
</evidence>
<comment type="caution">
    <text evidence="4">The sequence shown here is derived from an EMBL/GenBank/DDBJ whole genome shotgun (WGS) entry which is preliminary data.</text>
</comment>
<dbReference type="PANTHER" id="PTHR43719:SF28">
    <property type="entry name" value="PEROXIDE STRESS-ACTIVATED HISTIDINE KINASE MAK1-RELATED"/>
    <property type="match status" value="1"/>
</dbReference>
<name>A0ABM8W3K3_GIGMA</name>
<organism evidence="4 5">
    <name type="scientific">Gigaspora margarita</name>
    <dbReference type="NCBI Taxonomy" id="4874"/>
    <lineage>
        <taxon>Eukaryota</taxon>
        <taxon>Fungi</taxon>
        <taxon>Fungi incertae sedis</taxon>
        <taxon>Mucoromycota</taxon>
        <taxon>Glomeromycotina</taxon>
        <taxon>Glomeromycetes</taxon>
        <taxon>Diversisporales</taxon>
        <taxon>Gigasporaceae</taxon>
        <taxon>Gigaspora</taxon>
    </lineage>
</organism>
<protein>
    <submittedName>
        <fullName evidence="4">44004_t:CDS:1</fullName>
    </submittedName>
</protein>
<dbReference type="EMBL" id="CAJVQB010000980">
    <property type="protein sequence ID" value="CAG8515895.1"/>
    <property type="molecule type" value="Genomic_DNA"/>
</dbReference>
<accession>A0ABM8W3K3</accession>
<dbReference type="PANTHER" id="PTHR43719">
    <property type="entry name" value="TWO-COMPONENT HISTIDINE KINASE"/>
    <property type="match status" value="1"/>
</dbReference>
<evidence type="ECO:0000313" key="5">
    <source>
        <dbReference type="Proteomes" id="UP000789901"/>
    </source>
</evidence>
<dbReference type="PROSITE" id="PS50110">
    <property type="entry name" value="RESPONSE_REGULATORY"/>
    <property type="match status" value="1"/>
</dbReference>